<reference evidence="3" key="2">
    <citation type="journal article" date="2016" name="Int. J. Syst. Evol. Microbiol.">
        <title>Caldimicrobium thiodismutans sp. nov., a sulfur-disproportionating bacterium isolated from a hot spring.</title>
        <authorList>
            <person name="Kojima H."/>
            <person name="Umezawa K."/>
            <person name="Fukui M."/>
        </authorList>
    </citation>
    <scope>NUCLEOTIDE SEQUENCE [LARGE SCALE GENOMIC DNA]</scope>
    <source>
        <strain evidence="3">TF1</strain>
    </source>
</reference>
<dbReference type="KEGG" id="cthi:THC_1715"/>
<dbReference type="EMBL" id="AP014945">
    <property type="protein sequence ID" value="BAU24075.1"/>
    <property type="molecule type" value="Genomic_DNA"/>
</dbReference>
<evidence type="ECO:0000259" key="1">
    <source>
        <dbReference type="Pfam" id="PF26390"/>
    </source>
</evidence>
<accession>A0A0U4W4U7</accession>
<sequence length="150" mass="17387">MFKIFKWGGIFPLFLSIMILFFSIPEVAFSQEDFPEMDLENYDPNTEIVLKGEIREIIIPKKPKKKKGMVRLLVAKGDKIYTVFLSPWWFYFKLNPNLKIGDRVEIKGAKIYTRKHGLALVVKTLKNLSTGEELILRDTTCKPCWSGGRN</sequence>
<proteinExistence type="predicted"/>
<organism evidence="2 3">
    <name type="scientific">Caldimicrobium thiodismutans</name>
    <dbReference type="NCBI Taxonomy" id="1653476"/>
    <lineage>
        <taxon>Bacteria</taxon>
        <taxon>Pseudomonadati</taxon>
        <taxon>Thermodesulfobacteriota</taxon>
        <taxon>Thermodesulfobacteria</taxon>
        <taxon>Thermodesulfobacteriales</taxon>
        <taxon>Thermodesulfobacteriaceae</taxon>
        <taxon>Caldimicrobium</taxon>
    </lineage>
</organism>
<dbReference type="Pfam" id="PF26390">
    <property type="entry name" value="MamS_MamX"/>
    <property type="match status" value="1"/>
</dbReference>
<reference evidence="2 3" key="1">
    <citation type="journal article" date="2016" name="Int. J. Syst. Evol. Microbiol.">
        <title>Caldimicrobium thiodismutans sp. nov., a sulfur-disproportionating bacterium isolated from a hot spring, and emended description of the genus Caldimicrobium.</title>
        <authorList>
            <person name="Kojima H."/>
            <person name="Umezawa K."/>
            <person name="Fukui M."/>
        </authorList>
    </citation>
    <scope>NUCLEOTIDE SEQUENCE [LARGE SCALE GENOMIC DNA]</scope>
    <source>
        <strain evidence="2 3">TF1</strain>
    </source>
</reference>
<gene>
    <name evidence="2" type="ORF">THC_1715</name>
</gene>
<dbReference type="AlphaFoldDB" id="A0A0U4W4U7"/>
<keyword evidence="3" id="KW-1185">Reference proteome</keyword>
<dbReference type="InterPro" id="IPR058837">
    <property type="entry name" value="MamS_MamX_dom"/>
</dbReference>
<dbReference type="OrthoDB" id="9795662at2"/>
<evidence type="ECO:0000313" key="3">
    <source>
        <dbReference type="Proteomes" id="UP000068196"/>
    </source>
</evidence>
<dbReference type="Proteomes" id="UP000068196">
    <property type="component" value="Chromosome"/>
</dbReference>
<name>A0A0U4W4U7_9BACT</name>
<protein>
    <recommendedName>
        <fullName evidence="1">Magnetosome protein MamS/MamX domain-containing protein</fullName>
    </recommendedName>
</protein>
<dbReference type="RefSeq" id="WP_068516179.1">
    <property type="nucleotide sequence ID" value="NZ_AP014945.1"/>
</dbReference>
<dbReference type="STRING" id="1653476.THC_1715"/>
<evidence type="ECO:0000313" key="2">
    <source>
        <dbReference type="EMBL" id="BAU24075.1"/>
    </source>
</evidence>
<feature type="domain" description="Magnetosome protein MamS/MamX" evidence="1">
    <location>
        <begin position="50"/>
        <end position="126"/>
    </location>
</feature>